<evidence type="ECO:0000313" key="8">
    <source>
        <dbReference type="EMBL" id="KAJ8551824.1"/>
    </source>
</evidence>
<dbReference type="InterPro" id="IPR039515">
    <property type="entry name" value="NOT4_mRING-HC-C4C4"/>
</dbReference>
<feature type="region of interest" description="Disordered" evidence="4">
    <location>
        <begin position="888"/>
        <end position="918"/>
    </location>
</feature>
<dbReference type="InterPro" id="IPR002110">
    <property type="entry name" value="Ankyrin_rpt"/>
</dbReference>
<dbReference type="InterPro" id="IPR026961">
    <property type="entry name" value="PGG_dom"/>
</dbReference>
<dbReference type="InterPro" id="IPR003954">
    <property type="entry name" value="RRM_euk-type"/>
</dbReference>
<accession>A0A9Q1M8R2</accession>
<keyword evidence="5" id="KW-1133">Transmembrane helix</keyword>
<dbReference type="Proteomes" id="UP001152561">
    <property type="component" value="Unassembled WGS sequence"/>
</dbReference>
<dbReference type="InterPro" id="IPR034261">
    <property type="entry name" value="CNOT4_RRM"/>
</dbReference>
<evidence type="ECO:0000256" key="1">
    <source>
        <dbReference type="PROSITE-ProRule" id="PRU00023"/>
    </source>
</evidence>
<dbReference type="CDD" id="cd12438">
    <property type="entry name" value="RRM_CNOT4"/>
    <property type="match status" value="1"/>
</dbReference>
<organism evidence="8 9">
    <name type="scientific">Anisodus acutangulus</name>
    <dbReference type="NCBI Taxonomy" id="402998"/>
    <lineage>
        <taxon>Eukaryota</taxon>
        <taxon>Viridiplantae</taxon>
        <taxon>Streptophyta</taxon>
        <taxon>Embryophyta</taxon>
        <taxon>Tracheophyta</taxon>
        <taxon>Spermatophyta</taxon>
        <taxon>Magnoliopsida</taxon>
        <taxon>eudicotyledons</taxon>
        <taxon>Gunneridae</taxon>
        <taxon>Pentapetalae</taxon>
        <taxon>asterids</taxon>
        <taxon>lamiids</taxon>
        <taxon>Solanales</taxon>
        <taxon>Solanaceae</taxon>
        <taxon>Solanoideae</taxon>
        <taxon>Hyoscyameae</taxon>
        <taxon>Anisodus</taxon>
    </lineage>
</organism>
<evidence type="ECO:0000256" key="4">
    <source>
        <dbReference type="SAM" id="MobiDB-lite"/>
    </source>
</evidence>
<feature type="region of interest" description="Disordered" evidence="4">
    <location>
        <begin position="1220"/>
        <end position="1239"/>
    </location>
</feature>
<dbReference type="Pfam" id="PF14570">
    <property type="entry name" value="zf-RING_4"/>
    <property type="match status" value="1"/>
</dbReference>
<feature type="compositionally biased region" description="Polar residues" evidence="4">
    <location>
        <begin position="1272"/>
        <end position="1293"/>
    </location>
</feature>
<dbReference type="Pfam" id="PF00076">
    <property type="entry name" value="RRM_1"/>
    <property type="match status" value="1"/>
</dbReference>
<keyword evidence="3" id="KW-0694">RNA-binding</keyword>
<dbReference type="InterPro" id="IPR013083">
    <property type="entry name" value="Znf_RING/FYVE/PHD"/>
</dbReference>
<comment type="caution">
    <text evidence="8">The sequence shown here is derived from an EMBL/GenBank/DDBJ whole genome shotgun (WGS) entry which is preliminary data.</text>
</comment>
<feature type="domain" description="RING-type" evidence="6">
    <location>
        <begin position="584"/>
        <end position="632"/>
    </location>
</feature>
<dbReference type="OrthoDB" id="1923159at2759"/>
<gene>
    <name evidence="8" type="ORF">K7X08_028267</name>
</gene>
<dbReference type="Pfam" id="PF13962">
    <property type="entry name" value="PGG"/>
    <property type="match status" value="1"/>
</dbReference>
<dbReference type="SMART" id="SM00360">
    <property type="entry name" value="RRM"/>
    <property type="match status" value="1"/>
</dbReference>
<dbReference type="InterPro" id="IPR001841">
    <property type="entry name" value="Znf_RING"/>
</dbReference>
<dbReference type="SMART" id="SM00361">
    <property type="entry name" value="RRM_1"/>
    <property type="match status" value="1"/>
</dbReference>
<name>A0A9Q1M8R2_9SOLA</name>
<dbReference type="SUPFAM" id="SSF54928">
    <property type="entry name" value="RNA-binding domain, RBD"/>
    <property type="match status" value="1"/>
</dbReference>
<keyword evidence="5" id="KW-0812">Transmembrane</keyword>
<evidence type="ECO:0000256" key="3">
    <source>
        <dbReference type="PROSITE-ProRule" id="PRU00176"/>
    </source>
</evidence>
<dbReference type="InterPro" id="IPR039780">
    <property type="entry name" value="Mot2"/>
</dbReference>
<feature type="compositionally biased region" description="Low complexity" evidence="4">
    <location>
        <begin position="891"/>
        <end position="914"/>
    </location>
</feature>
<dbReference type="PROSITE" id="PS50088">
    <property type="entry name" value="ANK_REPEAT"/>
    <property type="match status" value="1"/>
</dbReference>
<dbReference type="SMART" id="SM00248">
    <property type="entry name" value="ANK"/>
    <property type="match status" value="5"/>
</dbReference>
<dbReference type="InterPro" id="IPR000504">
    <property type="entry name" value="RRM_dom"/>
</dbReference>
<dbReference type="InterPro" id="IPR035979">
    <property type="entry name" value="RBD_domain_sf"/>
</dbReference>
<feature type="compositionally biased region" description="Basic and acidic residues" evidence="4">
    <location>
        <begin position="942"/>
        <end position="964"/>
    </location>
</feature>
<dbReference type="Pfam" id="PF12796">
    <property type="entry name" value="Ank_2"/>
    <property type="match status" value="1"/>
</dbReference>
<dbReference type="CDD" id="cd16618">
    <property type="entry name" value="mRING-HC-C4C4_CNOT4"/>
    <property type="match status" value="1"/>
</dbReference>
<dbReference type="Gene3D" id="3.30.70.330">
    <property type="match status" value="1"/>
</dbReference>
<dbReference type="GO" id="GO:0016567">
    <property type="term" value="P:protein ubiquitination"/>
    <property type="evidence" value="ECO:0007669"/>
    <property type="project" value="TreeGrafter"/>
</dbReference>
<feature type="repeat" description="ANK" evidence="1">
    <location>
        <begin position="83"/>
        <end position="115"/>
    </location>
</feature>
<keyword evidence="2" id="KW-0863">Zinc-finger</keyword>
<evidence type="ECO:0000313" key="9">
    <source>
        <dbReference type="Proteomes" id="UP001152561"/>
    </source>
</evidence>
<dbReference type="PANTHER" id="PTHR12603">
    <property type="entry name" value="CCR4-NOT TRANSCRIPTION COMPLEX RELATED"/>
    <property type="match status" value="1"/>
</dbReference>
<sequence length="1590" mass="175993">MGRNRTSSISHRKSAAYTAAKCNDQKSIEILRDFWREEAASPIDNRGDALLHFLAIHGNVNALKLLIEERPMSSQDLGIKNKDGNTALHEAARFGRTQIVEMMLRLESGLVLERNNKGETPIYVAAMNGEKEVFTLLAENNFSDEITMTRDDGSNVLHAAVTNECYYFALHLLKIYPELARKHDGEGRTALNLLATKHLSFRSGSIYTVGQMGTAPFLPMQALEYFMYFCIPAVYEESKSNYNLEDPQTTTDVLIKRKRSPLVNFLLGNAWLGVIDDEKQKHILALTLARRLIMEEDWSFYANCVENPLIEATKLGIYELVVEIIQSYPQTVETVDEDGNNILHIAVERKNRFLFDYILKNVSHKDRLLTDTNQQGKTILHFAANVGSPFKFSTEEPQIEKTRGYKTLILMAWGVLWFKCVKYCVHPRLWTVKDKEGKTAKELFDKNHSDICKEAEKSIKDLAGAALILSTLLCTINFAAVFTVPGGFNGKTGIPILLEKQHSDLWMLMFFLGAALYDSVFTMGTLLSILLSKFDSDDFYIALPVKFCTVIISVYYATAFTVLGCVQALNLITVTMSDQGETTCPLCAEEMDLTDQQLKPCKCGYQICVWCWHHIMEMAEKDETEGRCPACRSPYNKEKIVGTAANCEKMAGSEKKLTSRKGKSKTADSRKQLSSVRVIQRNLVYIVGLPLSLADEDLLQRDEYFAQYGKVLKVSMSRTASGAIQQFANNTCSVYITYSKEEEAVRCIQSVHGFVLDGRPLRACFGTTKYCHAWLRSVPCTNPDCLYLHDIGSHEDSFTKDEVISAYTRSRVQQITGAINSMQRRSGTFLPPPADDYCNNSSASAGKPISKTAANNSATNARGSPPNSSSGRSAALPAGALWGTRALNNQPLPASASSSNGLPPASAPSSSGPLKQKAETCGPLTCSTIISNNSEVSLPAEAGKKAIHSKESSTSQEKGKIDTLEPVKQSVGADDATYSSEKPAVTVHPASSFMNSRLHITPSLRDKDVPLITPSSATNTFDLPVMSNGPSLPKDSYDAADVENNVCSDFSSLSIDRQQNSHAIYEKSTEPPPSQTNGKSVISADDVCISRQTSDLRLETQAQGIQDTTPEMEDDLLSFNAQRHRDPEVILEKSYSLSPSISLHSSGQLKGYSPQFANGVGPIRANMQTFDQRADSLLRPSSIGELPNGYLENVFSSAGNLGSTDDTYYLSNEAKRMHKDRFKGETATADHSSTTDRGENNLISNILSMDFDPWNESLASQNLVKLLGETDNQQGSLRVSNSRKLQSSNQSRFSFAREEEPMNPSADSRPSLSYIERSYSRHPVDQDFPNSRSNQLDGFDTHNGFSLFINQESNGFANNYSQPSSNKLSVSRSQMAAPPGFSAPNRTPPPGFTYEKMEQNFASLSGMHMLDTSSLLRNEYQAPSIGNVNNGDIEFMDPAILAVGKGRVHNGINFSSLDMSPSYPPQPSAFENEARLQLLMQRSLSMHQNQRFTDNRDNFSPFNEAYGISSRVVDQTLANNLSPFSQRNLPQSRNSVMSNGWSGVPSGNELGMDELLQSERLGYNKFLNGYEESKLRMPNSGELYNRTFGI</sequence>
<dbReference type="FunFam" id="3.30.70.330:FF:000161">
    <property type="entry name" value="RNA binding (RRM/RBD/RNP motifs) family protein"/>
    <property type="match status" value="1"/>
</dbReference>
<proteinExistence type="predicted"/>
<dbReference type="GO" id="GO:0003723">
    <property type="term" value="F:RNA binding"/>
    <property type="evidence" value="ECO:0007669"/>
    <property type="project" value="UniProtKB-UniRule"/>
</dbReference>
<evidence type="ECO:0000256" key="5">
    <source>
        <dbReference type="SAM" id="Phobius"/>
    </source>
</evidence>
<dbReference type="GO" id="GO:0030014">
    <property type="term" value="C:CCR4-NOT complex"/>
    <property type="evidence" value="ECO:0007669"/>
    <property type="project" value="InterPro"/>
</dbReference>
<feature type="transmembrane region" description="Helical" evidence="5">
    <location>
        <begin position="543"/>
        <end position="569"/>
    </location>
</feature>
<dbReference type="SUPFAM" id="SSF48403">
    <property type="entry name" value="Ankyrin repeat"/>
    <property type="match status" value="1"/>
</dbReference>
<dbReference type="SUPFAM" id="SSF57850">
    <property type="entry name" value="RING/U-box"/>
    <property type="match status" value="1"/>
</dbReference>
<evidence type="ECO:0000259" key="7">
    <source>
        <dbReference type="PROSITE" id="PS50102"/>
    </source>
</evidence>
<dbReference type="PROSITE" id="PS50297">
    <property type="entry name" value="ANK_REP_REGION"/>
    <property type="match status" value="1"/>
</dbReference>
<feature type="transmembrane region" description="Helical" evidence="5">
    <location>
        <begin position="462"/>
        <end position="485"/>
    </location>
</feature>
<keyword evidence="5" id="KW-0472">Membrane</keyword>
<dbReference type="InterPro" id="IPR012677">
    <property type="entry name" value="Nucleotide-bd_a/b_plait_sf"/>
</dbReference>
<dbReference type="GO" id="GO:0004842">
    <property type="term" value="F:ubiquitin-protein transferase activity"/>
    <property type="evidence" value="ECO:0007669"/>
    <property type="project" value="InterPro"/>
</dbReference>
<dbReference type="InterPro" id="IPR036770">
    <property type="entry name" value="Ankyrin_rpt-contain_sf"/>
</dbReference>
<feature type="region of interest" description="Disordered" evidence="4">
    <location>
        <begin position="848"/>
        <end position="875"/>
    </location>
</feature>
<keyword evidence="2" id="KW-0862">Zinc</keyword>
<feature type="transmembrane region" description="Helical" evidence="5">
    <location>
        <begin position="505"/>
        <end position="531"/>
    </location>
</feature>
<dbReference type="EMBL" id="JAJAGQ010000010">
    <property type="protein sequence ID" value="KAJ8551824.1"/>
    <property type="molecule type" value="Genomic_DNA"/>
</dbReference>
<feature type="compositionally biased region" description="Low complexity" evidence="4">
    <location>
        <begin position="852"/>
        <end position="874"/>
    </location>
</feature>
<protein>
    <submittedName>
        <fullName evidence="8">Uncharacterized protein</fullName>
    </submittedName>
</protein>
<dbReference type="PROSITE" id="PS50089">
    <property type="entry name" value="ZF_RING_2"/>
    <property type="match status" value="1"/>
</dbReference>
<keyword evidence="1" id="KW-0040">ANK repeat</keyword>
<dbReference type="PROSITE" id="PS50102">
    <property type="entry name" value="RRM"/>
    <property type="match status" value="1"/>
</dbReference>
<evidence type="ECO:0000256" key="2">
    <source>
        <dbReference type="PROSITE-ProRule" id="PRU00175"/>
    </source>
</evidence>
<dbReference type="Gene3D" id="3.30.40.10">
    <property type="entry name" value="Zinc/RING finger domain, C3HC4 (zinc finger)"/>
    <property type="match status" value="1"/>
</dbReference>
<reference evidence="9" key="1">
    <citation type="journal article" date="2023" name="Proc. Natl. Acad. Sci. U.S.A.">
        <title>Genomic and structural basis for evolution of tropane alkaloid biosynthesis.</title>
        <authorList>
            <person name="Wanga Y.-J."/>
            <person name="Taina T."/>
            <person name="Yua J.-Y."/>
            <person name="Lia J."/>
            <person name="Xua B."/>
            <person name="Chenc J."/>
            <person name="D'Auriad J.C."/>
            <person name="Huanga J.-P."/>
            <person name="Huanga S.-X."/>
        </authorList>
    </citation>
    <scope>NUCLEOTIDE SEQUENCE [LARGE SCALE GENOMIC DNA]</scope>
    <source>
        <strain evidence="9">cv. KIB-2019</strain>
    </source>
</reference>
<evidence type="ECO:0000259" key="6">
    <source>
        <dbReference type="PROSITE" id="PS50089"/>
    </source>
</evidence>
<keyword evidence="9" id="KW-1185">Reference proteome</keyword>
<feature type="domain" description="RRM" evidence="7">
    <location>
        <begin position="682"/>
        <end position="768"/>
    </location>
</feature>
<dbReference type="PANTHER" id="PTHR12603:SF23">
    <property type="entry name" value="CCR4-NOT TRANSCRIPTION COMPLEX SUBUNIT 4"/>
    <property type="match status" value="1"/>
</dbReference>
<dbReference type="Gene3D" id="1.25.40.20">
    <property type="entry name" value="Ankyrin repeat-containing domain"/>
    <property type="match status" value="2"/>
</dbReference>
<feature type="region of interest" description="Disordered" evidence="4">
    <location>
        <begin position="941"/>
        <end position="964"/>
    </location>
</feature>
<feature type="region of interest" description="Disordered" evidence="4">
    <location>
        <begin position="1272"/>
        <end position="1310"/>
    </location>
</feature>
<dbReference type="GO" id="GO:0008270">
    <property type="term" value="F:zinc ion binding"/>
    <property type="evidence" value="ECO:0007669"/>
    <property type="project" value="UniProtKB-KW"/>
</dbReference>
<keyword evidence="2" id="KW-0479">Metal-binding</keyword>